<dbReference type="Pfam" id="PF07995">
    <property type="entry name" value="GSDH"/>
    <property type="match status" value="1"/>
</dbReference>
<dbReference type="Proteomes" id="UP000094936">
    <property type="component" value="Unassembled WGS sequence"/>
</dbReference>
<evidence type="ECO:0000313" key="3">
    <source>
        <dbReference type="EMBL" id="ODA32984.1"/>
    </source>
</evidence>
<keyword evidence="1" id="KW-0732">Signal</keyword>
<comment type="caution">
    <text evidence="3">The sequence shown here is derived from an EMBL/GenBank/DDBJ whole genome shotgun (WGS) entry which is preliminary data.</text>
</comment>
<sequence>MNILRSLPLIVSAYLFPFSTTADTINTDEHTINITTVASGLDHPWSLVFLPGGNMLVTERNGGLKRISPSGDTADIDISLPGLKARGQGGILGLAIAPDYPTSKQIYIAYSQHEKNKSGTSVAKATLNENTLTDTQVIFAMAPKVAGTRHYGSRLLIKDGYLYISLGDRGQRDRAQKLSDHLGTMIKLNLDGSVPNDNPFYSKQDAKSDIYSFGHRNIQGLTLSNDGTTIWAHEHGPQGGDELNVVSSGLNYGWPEITYGVNYVTGSKIGVGTKKDGLVQPIHYWVPSIAPSGLTMVKGKVFEHWHGDLLLGSLKFGQLVRLKLSEEKVIHEERMLDGKYGRIRDVAEGPDGAIYLLTDANNGKILRLSPIQTSNKGS</sequence>
<organism evidence="3 4">
    <name type="scientific">Veronia pacifica</name>
    <dbReference type="NCBI Taxonomy" id="1080227"/>
    <lineage>
        <taxon>Bacteria</taxon>
        <taxon>Pseudomonadati</taxon>
        <taxon>Pseudomonadota</taxon>
        <taxon>Gammaproteobacteria</taxon>
        <taxon>Vibrionales</taxon>
        <taxon>Vibrionaceae</taxon>
        <taxon>Veronia</taxon>
    </lineage>
</organism>
<feature type="signal peptide" evidence="1">
    <location>
        <begin position="1"/>
        <end position="22"/>
    </location>
</feature>
<dbReference type="RefSeq" id="WP_068902497.1">
    <property type="nucleotide sequence ID" value="NZ_JBHUIF010000015.1"/>
</dbReference>
<dbReference type="SUPFAM" id="SSF50952">
    <property type="entry name" value="Soluble quinoprotein glucose dehydrogenase"/>
    <property type="match status" value="1"/>
</dbReference>
<dbReference type="AlphaFoldDB" id="A0A1C3EIC1"/>
<reference evidence="3 4" key="1">
    <citation type="submission" date="2016-05" db="EMBL/GenBank/DDBJ databases">
        <title>Genomic Taxonomy of the Vibrionaceae.</title>
        <authorList>
            <person name="Gomez-Gil B."/>
            <person name="Enciso-Ibarra J."/>
        </authorList>
    </citation>
    <scope>NUCLEOTIDE SEQUENCE [LARGE SCALE GENOMIC DNA]</scope>
    <source>
        <strain evidence="3 4">CAIM 1920</strain>
    </source>
</reference>
<dbReference type="Gene3D" id="2.120.10.30">
    <property type="entry name" value="TolB, C-terminal domain"/>
    <property type="match status" value="1"/>
</dbReference>
<name>A0A1C3EIC1_9GAMM</name>
<dbReference type="OrthoDB" id="9770043at2"/>
<gene>
    <name evidence="3" type="ORF">A8L45_11850</name>
</gene>
<feature type="domain" description="Glucose/Sorbosone dehydrogenase" evidence="2">
    <location>
        <begin position="41"/>
        <end position="367"/>
    </location>
</feature>
<dbReference type="InterPro" id="IPR012938">
    <property type="entry name" value="Glc/Sorbosone_DH"/>
</dbReference>
<protein>
    <submittedName>
        <fullName evidence="3">Glucose dehydrogenase</fullName>
    </submittedName>
</protein>
<dbReference type="STRING" id="1080227.A8L45_11850"/>
<dbReference type="PANTHER" id="PTHR19328">
    <property type="entry name" value="HEDGEHOG-INTERACTING PROTEIN"/>
    <property type="match status" value="1"/>
</dbReference>
<dbReference type="InterPro" id="IPR011042">
    <property type="entry name" value="6-blade_b-propeller_TolB-like"/>
</dbReference>
<evidence type="ECO:0000259" key="2">
    <source>
        <dbReference type="Pfam" id="PF07995"/>
    </source>
</evidence>
<dbReference type="InterPro" id="IPR011041">
    <property type="entry name" value="Quinoprot_gluc/sorb_DH_b-prop"/>
</dbReference>
<accession>A0A1C3EIC1</accession>
<keyword evidence="4" id="KW-1185">Reference proteome</keyword>
<dbReference type="PANTHER" id="PTHR19328:SF75">
    <property type="entry name" value="ALDOSE SUGAR DEHYDROGENASE YLII"/>
    <property type="match status" value="1"/>
</dbReference>
<evidence type="ECO:0000313" key="4">
    <source>
        <dbReference type="Proteomes" id="UP000094936"/>
    </source>
</evidence>
<evidence type="ECO:0000256" key="1">
    <source>
        <dbReference type="SAM" id="SignalP"/>
    </source>
</evidence>
<proteinExistence type="predicted"/>
<dbReference type="EMBL" id="LYBM01000020">
    <property type="protein sequence ID" value="ODA32984.1"/>
    <property type="molecule type" value="Genomic_DNA"/>
</dbReference>
<feature type="chain" id="PRO_5008673122" evidence="1">
    <location>
        <begin position="23"/>
        <end position="378"/>
    </location>
</feature>